<dbReference type="AlphaFoldDB" id="A0AA37BMD3"/>
<dbReference type="Proteomes" id="UP000627984">
    <property type="component" value="Unassembled WGS sequence"/>
</dbReference>
<dbReference type="EMBL" id="BMQD01000023">
    <property type="protein sequence ID" value="GGK90979.1"/>
    <property type="molecule type" value="Genomic_DNA"/>
</dbReference>
<sequence>MKSPVPEHLTIPPSITLWQQAVEYRAEQAGRRADWRRGLMALVWQLMLRSDYYVTTPRRGATWDILAAELGCSRRALAYKLAWLREQELLVTITPGSTVRFRPGTRYGRIDDGLGNLAAEYALTIPVDMLDDAALAAIEADYAAVPAEQDEEEVPWPVETVRERPAFMQVNASVEETCTPAPGVDLQGEAIPTHAREMSDSTPPSPSWSATVTPGTKKEILAACERLRADNPPLRVVSAKDLRSLLRALFAAGATVRDVYHVLNVRPDGQRWGDLMPPLRRPHYERCRILRAMIRHRLSWWMTDDGELKHPLPSQEHAAAEARRHAEQERFRLQVLEPVRTVKPGDAAQGLAAARAALASTEAGAAALEKAAARQVRRPRWAA</sequence>
<reference evidence="1" key="1">
    <citation type="journal article" date="2014" name="Int. J. Syst. Evol. Microbiol.">
        <title>Complete genome sequence of Corynebacterium casei LMG S-19264T (=DSM 44701T), isolated from a smear-ripened cheese.</title>
        <authorList>
            <consortium name="US DOE Joint Genome Institute (JGI-PGF)"/>
            <person name="Walter F."/>
            <person name="Albersmeier A."/>
            <person name="Kalinowski J."/>
            <person name="Ruckert C."/>
        </authorList>
    </citation>
    <scope>NUCLEOTIDE SEQUENCE</scope>
    <source>
        <strain evidence="1">JCM 3093</strain>
    </source>
</reference>
<name>A0AA37BMD3_9ACTN</name>
<reference evidence="1" key="2">
    <citation type="submission" date="2022-09" db="EMBL/GenBank/DDBJ databases">
        <authorList>
            <person name="Sun Q."/>
            <person name="Ohkuma M."/>
        </authorList>
    </citation>
    <scope>NUCLEOTIDE SEQUENCE</scope>
    <source>
        <strain evidence="1">JCM 3093</strain>
    </source>
</reference>
<proteinExistence type="predicted"/>
<organism evidence="1 2">
    <name type="scientific">Planomonospora parontospora</name>
    <dbReference type="NCBI Taxonomy" id="58119"/>
    <lineage>
        <taxon>Bacteria</taxon>
        <taxon>Bacillati</taxon>
        <taxon>Actinomycetota</taxon>
        <taxon>Actinomycetes</taxon>
        <taxon>Streptosporangiales</taxon>
        <taxon>Streptosporangiaceae</taxon>
        <taxon>Planomonospora</taxon>
    </lineage>
</organism>
<protein>
    <submittedName>
        <fullName evidence="1">Uncharacterized protein</fullName>
    </submittedName>
</protein>
<dbReference type="RefSeq" id="WP_191897603.1">
    <property type="nucleotide sequence ID" value="NZ_BMQD01000023.1"/>
</dbReference>
<comment type="caution">
    <text evidence="1">The sequence shown here is derived from an EMBL/GenBank/DDBJ whole genome shotgun (WGS) entry which is preliminary data.</text>
</comment>
<gene>
    <name evidence="1" type="ORF">GCM10010126_58040</name>
</gene>
<accession>A0AA37BMD3</accession>
<evidence type="ECO:0000313" key="1">
    <source>
        <dbReference type="EMBL" id="GGK90979.1"/>
    </source>
</evidence>
<evidence type="ECO:0000313" key="2">
    <source>
        <dbReference type="Proteomes" id="UP000627984"/>
    </source>
</evidence>